<proteinExistence type="predicted"/>
<sequence>MFRSLVSVPRVSVRSAFLPSRFYATARKPHLPDQGPKLRYLFVVVLASYGLLHYCTQRMDKNKKPQTSFSEREFEEYEKRTGLRRRMKLIGPDKQDQYAFYAVPFSASKSIADTLKEKLQGREVKVINPSELMDKEVELEGKYSYLIEDIRASGRLVPKGLLTALVKNEVNLFMNTTKGQYDTDIVLLNYPQSTDEAIKFENDVSDIHSCLVPDNEEVLKNNLDAELLRKVNNVVGYFDIVKKVQKFKDE</sequence>
<dbReference type="EMBL" id="PYFQ01000017">
    <property type="protein sequence ID" value="PSK35275.1"/>
    <property type="molecule type" value="Genomic_DNA"/>
</dbReference>
<protein>
    <recommendedName>
        <fullName evidence="3">Altered inheritance of mitochondria protein 36, mitochondrial</fullName>
    </recommendedName>
</protein>
<gene>
    <name evidence="1" type="ORF">C7M61_004733</name>
</gene>
<evidence type="ECO:0008006" key="3">
    <source>
        <dbReference type="Google" id="ProtNLM"/>
    </source>
</evidence>
<dbReference type="InterPro" id="IPR027417">
    <property type="entry name" value="P-loop_NTPase"/>
</dbReference>
<dbReference type="RefSeq" id="XP_024711800.1">
    <property type="nucleotide sequence ID" value="XM_024860050.1"/>
</dbReference>
<evidence type="ECO:0000313" key="1">
    <source>
        <dbReference type="EMBL" id="PSK35275.1"/>
    </source>
</evidence>
<evidence type="ECO:0000313" key="2">
    <source>
        <dbReference type="Proteomes" id="UP000241107"/>
    </source>
</evidence>
<dbReference type="OrthoDB" id="4081130at2759"/>
<dbReference type="AlphaFoldDB" id="A0A2P7YH33"/>
<name>A0A2P7YH33_9ASCO</name>
<accession>A0A2P7YH33</accession>
<dbReference type="VEuPathDB" id="FungiDB:C7M61_004733"/>
<reference evidence="1 2" key="1">
    <citation type="submission" date="2018-03" db="EMBL/GenBank/DDBJ databases">
        <title>Candida pseudohaemulonii genome assembly and annotation.</title>
        <authorList>
            <person name="Munoz J.F."/>
            <person name="Gade L.G."/>
            <person name="Chow N.A."/>
            <person name="Litvintseva A.P."/>
            <person name="Loparev V.N."/>
            <person name="Cuomo C.A."/>
        </authorList>
    </citation>
    <scope>NUCLEOTIDE SEQUENCE [LARGE SCALE GENOMIC DNA]</scope>
    <source>
        <strain evidence="1 2">B12108</strain>
    </source>
</reference>
<dbReference type="Gene3D" id="3.40.50.300">
    <property type="entry name" value="P-loop containing nucleotide triphosphate hydrolases"/>
    <property type="match status" value="1"/>
</dbReference>
<organism evidence="1 2">
    <name type="scientific">Candidozyma pseudohaemuli</name>
    <dbReference type="NCBI Taxonomy" id="418784"/>
    <lineage>
        <taxon>Eukaryota</taxon>
        <taxon>Fungi</taxon>
        <taxon>Dikarya</taxon>
        <taxon>Ascomycota</taxon>
        <taxon>Saccharomycotina</taxon>
        <taxon>Pichiomycetes</taxon>
        <taxon>Metschnikowiaceae</taxon>
        <taxon>Candidozyma</taxon>
    </lineage>
</organism>
<dbReference type="Proteomes" id="UP000241107">
    <property type="component" value="Unassembled WGS sequence"/>
</dbReference>
<keyword evidence="2" id="KW-1185">Reference proteome</keyword>
<comment type="caution">
    <text evidence="1">The sequence shown here is derived from an EMBL/GenBank/DDBJ whole genome shotgun (WGS) entry which is preliminary data.</text>
</comment>
<dbReference type="GeneID" id="36568120"/>